<gene>
    <name evidence="2" type="ORF">SAMN05192543_108109</name>
</gene>
<dbReference type="PANTHER" id="PTHR34823">
    <property type="entry name" value="GLCNAC-BINDING PROTEIN A"/>
    <property type="match status" value="1"/>
</dbReference>
<feature type="region of interest" description="Disordered" evidence="1">
    <location>
        <begin position="41"/>
        <end position="76"/>
    </location>
</feature>
<sequence>MTPRKLDRLDIPWIDWQYSFAPALANARGVTLSDSVDLSNRASAEANPPPVAMLPRPTSATSGDSISLSAPGSSDPDGDALTYAWSYPASVTAEAHEEHLTARLPKVTADTSLVFTVKVSHGKATTTASQTVVVRASSTYPPYREGTKYNGGEIVSDAGTLYRCKPFPQSGCCGQAAWTYEPGRRTNWQDAWVVY</sequence>
<dbReference type="Proteomes" id="UP000199548">
    <property type="component" value="Unassembled WGS sequence"/>
</dbReference>
<dbReference type="InterPro" id="IPR013783">
    <property type="entry name" value="Ig-like_fold"/>
</dbReference>
<dbReference type="STRING" id="420953.SAMN05192543_108109"/>
<organism evidence="2 3">
    <name type="scientific">Paraburkholderia megapolitana</name>
    <dbReference type="NCBI Taxonomy" id="420953"/>
    <lineage>
        <taxon>Bacteria</taxon>
        <taxon>Pseudomonadati</taxon>
        <taxon>Pseudomonadota</taxon>
        <taxon>Betaproteobacteria</taxon>
        <taxon>Burkholderiales</taxon>
        <taxon>Burkholderiaceae</taxon>
        <taxon>Paraburkholderia</taxon>
    </lineage>
</organism>
<dbReference type="InterPro" id="IPR051024">
    <property type="entry name" value="GlcNAc_Chitin_IntDeg"/>
</dbReference>
<dbReference type="EMBL" id="FOQU01000008">
    <property type="protein sequence ID" value="SFJ55658.1"/>
    <property type="molecule type" value="Genomic_DNA"/>
</dbReference>
<accession>A0A1I3SA99</accession>
<dbReference type="Gene3D" id="2.60.40.10">
    <property type="entry name" value="Immunoglobulins"/>
    <property type="match status" value="1"/>
</dbReference>
<keyword evidence="3" id="KW-1185">Reference proteome</keyword>
<dbReference type="AlphaFoldDB" id="A0A1I3SA99"/>
<evidence type="ECO:0000313" key="3">
    <source>
        <dbReference type="Proteomes" id="UP000199548"/>
    </source>
</evidence>
<feature type="compositionally biased region" description="Polar residues" evidence="1">
    <location>
        <begin position="58"/>
        <end position="72"/>
    </location>
</feature>
<dbReference type="PANTHER" id="PTHR34823:SF1">
    <property type="entry name" value="CHITIN-BINDING TYPE-4 DOMAIN-CONTAINING PROTEIN"/>
    <property type="match status" value="1"/>
</dbReference>
<reference evidence="2 3" key="1">
    <citation type="submission" date="2016-10" db="EMBL/GenBank/DDBJ databases">
        <authorList>
            <person name="de Groot N.N."/>
        </authorList>
    </citation>
    <scope>NUCLEOTIDE SEQUENCE [LARGE SCALE GENOMIC DNA]</scope>
    <source>
        <strain evidence="2 3">LMG 23650</strain>
    </source>
</reference>
<evidence type="ECO:0000256" key="1">
    <source>
        <dbReference type="SAM" id="MobiDB-lite"/>
    </source>
</evidence>
<protein>
    <submittedName>
        <fullName evidence="2">Chitinase</fullName>
    </submittedName>
</protein>
<evidence type="ECO:0000313" key="2">
    <source>
        <dbReference type="EMBL" id="SFJ55658.1"/>
    </source>
</evidence>
<proteinExistence type="predicted"/>
<name>A0A1I3SA99_9BURK</name>